<feature type="compositionally biased region" description="Basic and acidic residues" evidence="4">
    <location>
        <begin position="595"/>
        <end position="611"/>
    </location>
</feature>
<feature type="compositionally biased region" description="Polar residues" evidence="4">
    <location>
        <begin position="612"/>
        <end position="630"/>
    </location>
</feature>
<name>A0A086JM16_TOXGO</name>
<feature type="compositionally biased region" description="Polar residues" evidence="4">
    <location>
        <begin position="728"/>
        <end position="746"/>
    </location>
</feature>
<proteinExistence type="predicted"/>
<dbReference type="SMART" id="SM00248">
    <property type="entry name" value="ANK"/>
    <property type="match status" value="4"/>
</dbReference>
<dbReference type="SUPFAM" id="SSF48403">
    <property type="entry name" value="Ankyrin repeat"/>
    <property type="match status" value="1"/>
</dbReference>
<dbReference type="PROSITE" id="PS50297">
    <property type="entry name" value="ANK_REP_REGION"/>
    <property type="match status" value="1"/>
</dbReference>
<dbReference type="InterPro" id="IPR002110">
    <property type="entry name" value="Ankyrin_rpt"/>
</dbReference>
<feature type="compositionally biased region" description="Basic and acidic residues" evidence="4">
    <location>
        <begin position="794"/>
        <end position="807"/>
    </location>
</feature>
<gene>
    <name evidence="5" type="ORF">TGDOM2_244060</name>
</gene>
<evidence type="ECO:0000256" key="2">
    <source>
        <dbReference type="ARBA" id="ARBA00023043"/>
    </source>
</evidence>
<dbReference type="InterPro" id="IPR036770">
    <property type="entry name" value="Ankyrin_rpt-contain_sf"/>
</dbReference>
<organism evidence="5 6">
    <name type="scientific">Toxoplasma gondii GAB2-2007-GAL-DOM2</name>
    <dbReference type="NCBI Taxonomy" id="1130820"/>
    <lineage>
        <taxon>Eukaryota</taxon>
        <taxon>Sar</taxon>
        <taxon>Alveolata</taxon>
        <taxon>Apicomplexa</taxon>
        <taxon>Conoidasida</taxon>
        <taxon>Coccidia</taxon>
        <taxon>Eucoccidiorida</taxon>
        <taxon>Eimeriorina</taxon>
        <taxon>Sarcocystidae</taxon>
        <taxon>Toxoplasma</taxon>
    </lineage>
</organism>
<evidence type="ECO:0000256" key="3">
    <source>
        <dbReference type="PROSITE-ProRule" id="PRU00023"/>
    </source>
</evidence>
<dbReference type="PANTHER" id="PTHR24198:SF165">
    <property type="entry name" value="ANKYRIN REPEAT-CONTAINING PROTEIN-RELATED"/>
    <property type="match status" value="1"/>
</dbReference>
<dbReference type="SMR" id="A0A086JM16"/>
<feature type="compositionally biased region" description="Basic and acidic residues" evidence="4">
    <location>
        <begin position="631"/>
        <end position="650"/>
    </location>
</feature>
<comment type="caution">
    <text evidence="5">The sequence shown here is derived from an EMBL/GenBank/DDBJ whole genome shotgun (WGS) entry which is preliminary data.</text>
</comment>
<dbReference type="Pfam" id="PF12796">
    <property type="entry name" value="Ank_2"/>
    <property type="match status" value="1"/>
</dbReference>
<sequence>MGSAQSASAFELLETDEAELLRFSSPPLLRGKQAAACRSQLGAAACTDLPAGRFEKRPENVKLLPLAASTQPAKNAQAMGAQASRLRGDGQQELRVSGVKSKRVPRSFAGDLRKAAKSRRPASVAELLHQHPEVTRSGLLFSGDSECLAVMSEVISNRNPALLSAFFRNGACTPEQIWPSDGPAGQGLSLSDLFSPDILNDASKGTAPSSNLPTACASASPSPSSNAFSGSSSAASPCVDAPASNQYTYVYLPAPPNEKGTGTASVCLGEATRSYQDPSSSSFSSPCMVFGGTRLSWSERKSGASRDSQEGKRILRSLFHQRGLRFGDVVLLDGDSKCISTMLEFVRRPSLFLVVAAAAASADVVEALLRKGANPNRVVHGFSPLNVAASSSQSPHRKVDLLLRYGAAPDYPLLPVASHAVRQAVTSSPAASARSVPTVADSEDLPALMHAVITGDLDLAELLLQQGADPNIFVESLGLPTPLFQAVFWGDLKMVELLCAYGADLQIVKQNGETVFETSNRALKFSLLRKPRHIAQLPLPRVSPARCRQIHRALDDCRLAAAGGRSVSTVEAEVPGGQQPRGGFRVAWESRVASAKRDKSPSPEKQQRGESKPSSATVDETPTEATTSSDRPVDPCTELRDTVAALRRESDEADIQVLSKRSQSSSSLPCRHPVSPASTAASPPRACVSNQESLSASCERPRRPVDDTTHGGRRDGESEKNSDAASRKPTTLWQSTGNAKQSQTQEPHGAREAKATLAANETLQTKERTLWRAESLQSVPPLPSHRRSQKKGTKKTEEQAEARDASRTDTPPRGFGKGLSLSYSLRDDGSFFVEEI</sequence>
<feature type="compositionally biased region" description="Basic and acidic residues" evidence="4">
    <location>
        <begin position="699"/>
        <end position="726"/>
    </location>
</feature>
<dbReference type="VEuPathDB" id="ToxoDB:TGDOM2_244060"/>
<evidence type="ECO:0000256" key="4">
    <source>
        <dbReference type="SAM" id="MobiDB-lite"/>
    </source>
</evidence>
<dbReference type="Gene3D" id="1.25.40.20">
    <property type="entry name" value="Ankyrin repeat-containing domain"/>
    <property type="match status" value="1"/>
</dbReference>
<keyword evidence="2 3" id="KW-0040">ANK repeat</keyword>
<evidence type="ECO:0000256" key="1">
    <source>
        <dbReference type="ARBA" id="ARBA00022737"/>
    </source>
</evidence>
<evidence type="ECO:0000313" key="6">
    <source>
        <dbReference type="Proteomes" id="UP000028837"/>
    </source>
</evidence>
<feature type="compositionally biased region" description="Low complexity" evidence="4">
    <location>
        <begin position="675"/>
        <end position="684"/>
    </location>
</feature>
<feature type="repeat" description="ANK" evidence="3">
    <location>
        <begin position="443"/>
        <end position="475"/>
    </location>
</feature>
<dbReference type="Proteomes" id="UP000028837">
    <property type="component" value="Unassembled WGS sequence"/>
</dbReference>
<feature type="compositionally biased region" description="Basic residues" evidence="4">
    <location>
        <begin position="784"/>
        <end position="793"/>
    </location>
</feature>
<dbReference type="EMBL" id="AHZU02001356">
    <property type="protein sequence ID" value="KFG33184.1"/>
    <property type="molecule type" value="Genomic_DNA"/>
</dbReference>
<evidence type="ECO:0000313" key="5">
    <source>
        <dbReference type="EMBL" id="KFG33184.1"/>
    </source>
</evidence>
<protein>
    <submittedName>
        <fullName evidence="5">Ankyrin repeat-containing protein</fullName>
    </submittedName>
</protein>
<keyword evidence="1" id="KW-0677">Repeat</keyword>
<dbReference type="GO" id="GO:0005737">
    <property type="term" value="C:cytoplasm"/>
    <property type="evidence" value="ECO:0007669"/>
    <property type="project" value="TreeGrafter"/>
</dbReference>
<accession>A0A086JM16</accession>
<dbReference type="OrthoDB" id="539213at2759"/>
<dbReference type="AlphaFoldDB" id="A0A086JM16"/>
<reference evidence="5 6" key="1">
    <citation type="submission" date="2014-02" db="EMBL/GenBank/DDBJ databases">
        <authorList>
            <person name="Sibley D."/>
            <person name="Venepally P."/>
            <person name="Karamycheva S."/>
            <person name="Hadjithomas M."/>
            <person name="Khan A."/>
            <person name="Brunk B."/>
            <person name="Roos D."/>
            <person name="Caler E."/>
            <person name="Lorenzi H."/>
        </authorList>
    </citation>
    <scope>NUCLEOTIDE SEQUENCE [LARGE SCALE GENOMIC DNA]</scope>
    <source>
        <strain evidence="5 6">GAB2-2007-GAL-DOM2</strain>
    </source>
</reference>
<dbReference type="PROSITE" id="PS50088">
    <property type="entry name" value="ANK_REPEAT"/>
    <property type="match status" value="1"/>
</dbReference>
<feature type="region of interest" description="Disordered" evidence="4">
    <location>
        <begin position="591"/>
        <end position="821"/>
    </location>
</feature>
<dbReference type="PANTHER" id="PTHR24198">
    <property type="entry name" value="ANKYRIN REPEAT AND PROTEIN KINASE DOMAIN-CONTAINING PROTEIN"/>
    <property type="match status" value="1"/>
</dbReference>